<organism evidence="3 4">
    <name type="scientific">Companilactobacillus kimchiensis</name>
    <dbReference type="NCBI Taxonomy" id="993692"/>
    <lineage>
        <taxon>Bacteria</taxon>
        <taxon>Bacillati</taxon>
        <taxon>Bacillota</taxon>
        <taxon>Bacilli</taxon>
        <taxon>Lactobacillales</taxon>
        <taxon>Lactobacillaceae</taxon>
        <taxon>Companilactobacillus</taxon>
    </lineage>
</organism>
<evidence type="ECO:0000313" key="4">
    <source>
        <dbReference type="Proteomes" id="UP000051006"/>
    </source>
</evidence>
<dbReference type="Gene3D" id="3.30.565.10">
    <property type="entry name" value="Histidine kinase-like ATPase, C-terminal domain"/>
    <property type="match status" value="1"/>
</dbReference>
<feature type="transmembrane region" description="Helical" evidence="1">
    <location>
        <begin position="36"/>
        <end position="66"/>
    </location>
</feature>
<keyword evidence="1" id="KW-1133">Transmembrane helix</keyword>
<sequence>MIYIDPGVYALGRLLTWVIFYFVFKSLYRPQKFYPLIILFILSVLADMFLNDLSYPIVALMIYFAFEHHQKLNLLLINTILLTSLVRLISETLANVAIIIFYAHNISTHNIAGSLMFVLTNALIKLFFAIIFVVLYKYFNIEENWGLKKSGLFSLLSGYLFIVLYIFMRIIQHDQAYSDLISGILMFILIQCTFIVIIFLKSNQNQKEAYSRDLTKEQLKNLKMYTDQLEHDQIKLRAFEQNYKGTISGLRTIAHAGDYQKMKDSLGTLEDYSNSYFDNISMQLFKDLNNVQNPYLKSLFISKLTLINQNNIDCHFECRDVVNEIPINIFDLVRLLGISLDNALEATKGQANSQIQIAIIQEEKQLSFIINNTIAVKTDVKEIMQEGFTTKRHHSGFGLVNVQDIKKKYPSLFVQYHNNNKWFNLSIIIIK</sequence>
<dbReference type="STRING" id="993692.IV57_GL002031"/>
<protein>
    <submittedName>
        <fullName evidence="3">Signal transduction protein</fullName>
    </submittedName>
</protein>
<dbReference type="PATRIC" id="fig|993692.3.peg.2063"/>
<dbReference type="RefSeq" id="WP_057880173.1">
    <property type="nucleotide sequence ID" value="NZ_JQCF01000005.1"/>
</dbReference>
<evidence type="ECO:0000313" key="3">
    <source>
        <dbReference type="EMBL" id="KRO00017.1"/>
    </source>
</evidence>
<dbReference type="Proteomes" id="UP000051006">
    <property type="component" value="Unassembled WGS sequence"/>
</dbReference>
<proteinExistence type="predicted"/>
<dbReference type="InterPro" id="IPR032834">
    <property type="entry name" value="NatK-like_C"/>
</dbReference>
<dbReference type="PANTHER" id="PTHR40448">
    <property type="entry name" value="TWO-COMPONENT SENSOR HISTIDINE KINASE"/>
    <property type="match status" value="1"/>
</dbReference>
<feature type="transmembrane region" description="Helical" evidence="1">
    <location>
        <begin position="180"/>
        <end position="200"/>
    </location>
</feature>
<dbReference type="GO" id="GO:0042802">
    <property type="term" value="F:identical protein binding"/>
    <property type="evidence" value="ECO:0007669"/>
    <property type="project" value="TreeGrafter"/>
</dbReference>
<keyword evidence="1" id="KW-0472">Membrane</keyword>
<evidence type="ECO:0000256" key="1">
    <source>
        <dbReference type="SAM" id="Phobius"/>
    </source>
</evidence>
<dbReference type="EMBL" id="JQCF01000005">
    <property type="protein sequence ID" value="KRO00017.1"/>
    <property type="molecule type" value="Genomic_DNA"/>
</dbReference>
<keyword evidence="1" id="KW-0812">Transmembrane</keyword>
<feature type="transmembrane region" description="Helical" evidence="1">
    <location>
        <begin position="6"/>
        <end position="24"/>
    </location>
</feature>
<reference evidence="3 4" key="1">
    <citation type="journal article" date="2015" name="Genome Announc.">
        <title>Expanding the biotechnology potential of lactobacilli through comparative genomics of 213 strains and associated genera.</title>
        <authorList>
            <person name="Sun Z."/>
            <person name="Harris H.M."/>
            <person name="McCann A."/>
            <person name="Guo C."/>
            <person name="Argimon S."/>
            <person name="Zhang W."/>
            <person name="Yang X."/>
            <person name="Jeffery I.B."/>
            <person name="Cooney J.C."/>
            <person name="Kagawa T.F."/>
            <person name="Liu W."/>
            <person name="Song Y."/>
            <person name="Salvetti E."/>
            <person name="Wrobel A."/>
            <person name="Rasinkangas P."/>
            <person name="Parkhill J."/>
            <person name="Rea M.C."/>
            <person name="O'Sullivan O."/>
            <person name="Ritari J."/>
            <person name="Douillard F.P."/>
            <person name="Paul Ross R."/>
            <person name="Yang R."/>
            <person name="Briner A.E."/>
            <person name="Felis G.E."/>
            <person name="de Vos W.M."/>
            <person name="Barrangou R."/>
            <person name="Klaenhammer T.R."/>
            <person name="Caufield P.W."/>
            <person name="Cui Y."/>
            <person name="Zhang H."/>
            <person name="O'Toole P.W."/>
        </authorList>
    </citation>
    <scope>NUCLEOTIDE SEQUENCE [LARGE SCALE GENOMIC DNA]</scope>
    <source>
        <strain evidence="3 4">DSM 24716</strain>
    </source>
</reference>
<feature type="transmembrane region" description="Helical" evidence="1">
    <location>
        <begin position="72"/>
        <end position="103"/>
    </location>
</feature>
<feature type="transmembrane region" description="Helical" evidence="1">
    <location>
        <begin position="151"/>
        <end position="168"/>
    </location>
</feature>
<keyword evidence="4" id="KW-1185">Reference proteome</keyword>
<name>A0A0R2LEP5_9LACO</name>
<dbReference type="Pfam" id="PF14501">
    <property type="entry name" value="HATPase_c_5"/>
    <property type="match status" value="1"/>
</dbReference>
<dbReference type="InterPro" id="IPR036890">
    <property type="entry name" value="HATPase_C_sf"/>
</dbReference>
<dbReference type="OrthoDB" id="2235311at2"/>
<comment type="caution">
    <text evidence="3">The sequence shown here is derived from an EMBL/GenBank/DDBJ whole genome shotgun (WGS) entry which is preliminary data.</text>
</comment>
<dbReference type="SUPFAM" id="SSF55874">
    <property type="entry name" value="ATPase domain of HSP90 chaperone/DNA topoisomerase II/histidine kinase"/>
    <property type="match status" value="1"/>
</dbReference>
<gene>
    <name evidence="3" type="ORF">IV57_GL002031</name>
</gene>
<accession>A0A0R2LEP5</accession>
<dbReference type="AlphaFoldDB" id="A0A0R2LEP5"/>
<feature type="transmembrane region" description="Helical" evidence="1">
    <location>
        <begin position="115"/>
        <end position="139"/>
    </location>
</feature>
<dbReference type="PANTHER" id="PTHR40448:SF1">
    <property type="entry name" value="TWO-COMPONENT SENSOR HISTIDINE KINASE"/>
    <property type="match status" value="1"/>
</dbReference>
<feature type="domain" description="Sensor histidine kinase NatK-like C-terminal" evidence="2">
    <location>
        <begin position="328"/>
        <end position="429"/>
    </location>
</feature>
<evidence type="ECO:0000259" key="2">
    <source>
        <dbReference type="Pfam" id="PF14501"/>
    </source>
</evidence>